<dbReference type="AlphaFoldDB" id="A0A1T4Y6S9"/>
<dbReference type="Proteomes" id="UP000190460">
    <property type="component" value="Unassembled WGS sequence"/>
</dbReference>
<protein>
    <submittedName>
        <fullName evidence="1">Uncharacterized protein</fullName>
    </submittedName>
</protein>
<organism evidence="1 2">
    <name type="scientific">Thiothrix eikelboomii</name>
    <dbReference type="NCBI Taxonomy" id="92487"/>
    <lineage>
        <taxon>Bacteria</taxon>
        <taxon>Pseudomonadati</taxon>
        <taxon>Pseudomonadota</taxon>
        <taxon>Gammaproteobacteria</taxon>
        <taxon>Thiotrichales</taxon>
        <taxon>Thiotrichaceae</taxon>
        <taxon>Thiothrix</taxon>
    </lineage>
</organism>
<dbReference type="RefSeq" id="WP_078924346.1">
    <property type="nucleotide sequence ID" value="NZ_FUYB01000040.1"/>
</dbReference>
<proteinExistence type="predicted"/>
<keyword evidence="2" id="KW-1185">Reference proteome</keyword>
<sequence length="72" mass="7932">MSNLNDDMRPEYDFSGGVRGKHYQQGTNVVLLDPDVAAHFKDAQAVNHALRLLIQLAGQEVKPKIDVTDKAA</sequence>
<gene>
    <name evidence="1" type="ORF">SAMN02745130_03942</name>
</gene>
<evidence type="ECO:0000313" key="2">
    <source>
        <dbReference type="Proteomes" id="UP000190460"/>
    </source>
</evidence>
<dbReference type="EMBL" id="FUYB01000040">
    <property type="protein sequence ID" value="SKA96965.1"/>
    <property type="molecule type" value="Genomic_DNA"/>
</dbReference>
<name>A0A1T4Y6S9_9GAMM</name>
<dbReference type="OrthoDB" id="5297245at2"/>
<dbReference type="STRING" id="92487.SAMN02745130_03942"/>
<accession>A0A1T4Y6S9</accession>
<evidence type="ECO:0000313" key="1">
    <source>
        <dbReference type="EMBL" id="SKA96965.1"/>
    </source>
</evidence>
<reference evidence="1 2" key="1">
    <citation type="submission" date="2017-02" db="EMBL/GenBank/DDBJ databases">
        <authorList>
            <person name="Peterson S.W."/>
        </authorList>
    </citation>
    <scope>NUCLEOTIDE SEQUENCE [LARGE SCALE GENOMIC DNA]</scope>
    <source>
        <strain evidence="1 2">ATCC 49788</strain>
    </source>
</reference>